<dbReference type="InterPro" id="IPR011604">
    <property type="entry name" value="PDDEXK-like_dom_sf"/>
</dbReference>
<dbReference type="Proteomes" id="UP000372533">
    <property type="component" value="Unassembled WGS sequence"/>
</dbReference>
<dbReference type="GO" id="GO:0005524">
    <property type="term" value="F:ATP binding"/>
    <property type="evidence" value="ECO:0007669"/>
    <property type="project" value="UniProtKB-KW"/>
</dbReference>
<dbReference type="KEGG" id="pdf:CD630DERM_10390"/>
<sequence>MNDKLKYFSYSQNSINTYKSCPLKFKYKYIDRINWKNDDVGSREYYETLKTGRDFHLICERYFSNIPLGIYFNEDDKNSKKFLKWMENIKKVVPIEKGKTYLPEYEVRMTLNGDIIQAKYDLVVIGNNNIEIWDWKTESKKIDYKHVENRIQTIVYMFLAKEVIPKVLKMDINVKDINMRYYQPEFDDLPITILYDEEKHEANRNKIQNYISMIKNTNYEEHTYEDNLYNDIEKVYNKEERMCYRNKKHCKYCEFNKLCNGKEIDYSILEAEIYGT</sequence>
<feature type="domain" description="PD-(D/E)XK endonuclease-like" evidence="8">
    <location>
        <begin position="10"/>
        <end position="260"/>
    </location>
</feature>
<evidence type="ECO:0000313" key="14">
    <source>
        <dbReference type="EMBL" id="SJT23026.1"/>
    </source>
</evidence>
<protein>
    <submittedName>
        <fullName evidence="12">PD-(D/E)XK nuclease family protein</fullName>
    </submittedName>
    <submittedName>
        <fullName evidence="14">PD-(D/E)XK nuclease superfamily</fullName>
    </submittedName>
</protein>
<evidence type="ECO:0000313" key="12">
    <source>
        <dbReference type="EMBL" id="HBH1541519.1"/>
    </source>
</evidence>
<reference evidence="12" key="2">
    <citation type="journal article" date="2018" name="Genome Biol.">
        <title>SKESA: strategic k-mer extension for scrupulous assemblies.</title>
        <authorList>
            <person name="Souvorov A."/>
            <person name="Agarwala R."/>
            <person name="Lipman D.J."/>
        </authorList>
    </citation>
    <scope>NUCLEOTIDE SEQUENCE</scope>
    <source>
        <strain evidence="13">Clostridioides</strain>
        <strain evidence="12">HN1000</strain>
    </source>
</reference>
<keyword evidence="5" id="KW-0067">ATP-binding</keyword>
<dbReference type="Pfam" id="PF12705">
    <property type="entry name" value="PDDEXK_1"/>
    <property type="match status" value="1"/>
</dbReference>
<dbReference type="EMBL" id="FUPS01000020">
    <property type="protein sequence ID" value="SJT23026.1"/>
    <property type="molecule type" value="Genomic_DNA"/>
</dbReference>
<evidence type="ECO:0000313" key="18">
    <source>
        <dbReference type="Proteomes" id="UP000372533"/>
    </source>
</evidence>
<dbReference type="Proteomes" id="UP000878956">
    <property type="component" value="Unassembled WGS sequence"/>
</dbReference>
<dbReference type="Proteomes" id="UP000411588">
    <property type="component" value="Unassembled WGS sequence"/>
</dbReference>
<gene>
    <name evidence="11" type="ORF">BN1095_140005</name>
    <name evidence="10" type="ORF">BN1096_550004</name>
    <name evidence="9" type="ORF">BN1097_530004</name>
    <name evidence="12" type="ORF">KRM00_000980</name>
    <name evidence="13" type="ORF">KRQ00_000788</name>
    <name evidence="16" type="ORF">SAMEA1402366_03077</name>
    <name evidence="15" type="ORF">SAMEA1402399_01694</name>
    <name evidence="14" type="ORF">SAMEA3375112_04023</name>
</gene>
<reference evidence="15 19" key="3">
    <citation type="submission" date="2019-02" db="EMBL/GenBank/DDBJ databases">
        <authorList>
            <consortium name="Pathogen Informatics"/>
        </authorList>
    </citation>
    <scope>NUCLEOTIDE SEQUENCE [LARGE SCALE GENOMIC DNA]</scope>
    <source>
        <strain evidence="19">clo34</strain>
        <strain evidence="15">Clo34</strain>
        <strain evidence="18">tl291</strain>
        <strain evidence="16">Tl291</strain>
        <strain evidence="14 17">VRECD0157</strain>
    </source>
</reference>
<reference evidence="9" key="1">
    <citation type="submission" date="2014-07" db="EMBL/GenBank/DDBJ databases">
        <authorList>
            <person name="Monot Marc"/>
        </authorList>
    </citation>
    <scope>NUCLEOTIDE SEQUENCE</scope>
    <source>
        <strain evidence="11">7032989</strain>
        <strain evidence="9">7032994</strain>
    </source>
</reference>
<keyword evidence="6" id="KW-0238">DNA-binding</keyword>
<evidence type="ECO:0000313" key="11">
    <source>
        <dbReference type="EMBL" id="CDS93484.1"/>
    </source>
</evidence>
<keyword evidence="2" id="KW-0227">DNA damage</keyword>
<evidence type="ECO:0000313" key="16">
    <source>
        <dbReference type="EMBL" id="VHY16984.1"/>
    </source>
</evidence>
<evidence type="ECO:0000313" key="19">
    <source>
        <dbReference type="Proteomes" id="UP000411588"/>
    </source>
</evidence>
<dbReference type="EMBL" id="LK932508">
    <property type="protein sequence ID" value="CDS86112.1"/>
    <property type="molecule type" value="Genomic_DNA"/>
</dbReference>
<proteinExistence type="predicted"/>
<dbReference type="EMBL" id="CAADAN010000004">
    <property type="protein sequence ID" value="VFD31516.1"/>
    <property type="molecule type" value="Genomic_DNA"/>
</dbReference>
<keyword evidence="4" id="KW-0347">Helicase</keyword>
<dbReference type="PATRIC" id="fig|1496.1371.peg.1904"/>
<evidence type="ECO:0000313" key="17">
    <source>
        <dbReference type="Proteomes" id="UP000189137"/>
    </source>
</evidence>
<dbReference type="GO" id="GO:0004386">
    <property type="term" value="F:helicase activity"/>
    <property type="evidence" value="ECO:0007669"/>
    <property type="project" value="UniProtKB-KW"/>
</dbReference>
<name>A0A031WJ65_CLODI</name>
<evidence type="ECO:0000259" key="8">
    <source>
        <dbReference type="Pfam" id="PF12705"/>
    </source>
</evidence>
<reference evidence="12" key="4">
    <citation type="submission" date="2021-06" db="EMBL/GenBank/DDBJ databases">
        <authorList>
            <consortium name="NCBI Pathogen Detection Project"/>
        </authorList>
    </citation>
    <scope>NUCLEOTIDE SEQUENCE</scope>
    <source>
        <strain evidence="13">Clostridioides</strain>
        <strain evidence="12">HN1000</strain>
    </source>
</reference>
<dbReference type="OMA" id="NWQTRLY"/>
<keyword evidence="1" id="KW-0547">Nucleotide-binding</keyword>
<organism evidence="9">
    <name type="scientific">Clostridioides difficile</name>
    <name type="common">Peptoclostridium difficile</name>
    <dbReference type="NCBI Taxonomy" id="1496"/>
    <lineage>
        <taxon>Bacteria</taxon>
        <taxon>Bacillati</taxon>
        <taxon>Bacillota</taxon>
        <taxon>Clostridia</taxon>
        <taxon>Peptostreptococcales</taxon>
        <taxon>Peptostreptococcaceae</taxon>
        <taxon>Clostridioides</taxon>
    </lineage>
</organism>
<evidence type="ECO:0000256" key="3">
    <source>
        <dbReference type="ARBA" id="ARBA00022801"/>
    </source>
</evidence>
<evidence type="ECO:0000313" key="15">
    <source>
        <dbReference type="EMBL" id="VFD31516.1"/>
    </source>
</evidence>
<dbReference type="Proteomes" id="UP000879542">
    <property type="component" value="Unassembled WGS sequence"/>
</dbReference>
<evidence type="ECO:0000256" key="1">
    <source>
        <dbReference type="ARBA" id="ARBA00022741"/>
    </source>
</evidence>
<dbReference type="Proteomes" id="UP000189137">
    <property type="component" value="Unassembled WGS sequence"/>
</dbReference>
<dbReference type="GO" id="GO:0016787">
    <property type="term" value="F:hydrolase activity"/>
    <property type="evidence" value="ECO:0007669"/>
    <property type="project" value="UniProtKB-KW"/>
</dbReference>
<dbReference type="EMBL" id="DAEPXK010000007">
    <property type="protein sequence ID" value="HBH1541519.1"/>
    <property type="molecule type" value="Genomic_DNA"/>
</dbReference>
<dbReference type="AlphaFoldDB" id="A0A031WJ65"/>
<dbReference type="EMBL" id="LK932783">
    <property type="protein sequence ID" value="CDS93484.1"/>
    <property type="molecule type" value="Genomic_DNA"/>
</dbReference>
<evidence type="ECO:0000256" key="6">
    <source>
        <dbReference type="ARBA" id="ARBA00023125"/>
    </source>
</evidence>
<dbReference type="InterPro" id="IPR038726">
    <property type="entry name" value="PDDEXK_AddAB-type"/>
</dbReference>
<evidence type="ECO:0000313" key="13">
    <source>
        <dbReference type="EMBL" id="HBH2619058.1"/>
    </source>
</evidence>
<keyword evidence="7" id="KW-0234">DNA repair</keyword>
<dbReference type="EMBL" id="CAAJVP010000017">
    <property type="protein sequence ID" value="VHY16984.1"/>
    <property type="molecule type" value="Genomic_DNA"/>
</dbReference>
<keyword evidence="3" id="KW-0378">Hydrolase</keyword>
<evidence type="ECO:0000313" key="10">
    <source>
        <dbReference type="EMBL" id="CDS86112.1"/>
    </source>
</evidence>
<dbReference type="GO" id="GO:0006281">
    <property type="term" value="P:DNA repair"/>
    <property type="evidence" value="ECO:0007669"/>
    <property type="project" value="UniProtKB-KW"/>
</dbReference>
<evidence type="ECO:0000256" key="7">
    <source>
        <dbReference type="ARBA" id="ARBA00023204"/>
    </source>
</evidence>
<evidence type="ECO:0000256" key="4">
    <source>
        <dbReference type="ARBA" id="ARBA00022806"/>
    </source>
</evidence>
<accession>A0A031WJ65</accession>
<evidence type="ECO:0000256" key="5">
    <source>
        <dbReference type="ARBA" id="ARBA00022840"/>
    </source>
</evidence>
<evidence type="ECO:0000313" key="9">
    <source>
        <dbReference type="EMBL" id="CDS85567.1"/>
    </source>
</evidence>
<dbReference type="GeneID" id="66353470"/>
<dbReference type="EMBL" id="LK932391">
    <property type="protein sequence ID" value="CDS85567.1"/>
    <property type="molecule type" value="Genomic_DNA"/>
</dbReference>
<dbReference type="EMBL" id="DAEQIJ010000002">
    <property type="protein sequence ID" value="HBH2619058.1"/>
    <property type="molecule type" value="Genomic_DNA"/>
</dbReference>
<dbReference type="RefSeq" id="WP_003428590.1">
    <property type="nucleotide sequence ID" value="NZ_AP025558.1"/>
</dbReference>
<dbReference type="GO" id="GO:0003677">
    <property type="term" value="F:DNA binding"/>
    <property type="evidence" value="ECO:0007669"/>
    <property type="project" value="UniProtKB-KW"/>
</dbReference>
<dbReference type="Gene3D" id="3.90.320.10">
    <property type="match status" value="1"/>
</dbReference>
<evidence type="ECO:0000256" key="2">
    <source>
        <dbReference type="ARBA" id="ARBA00022763"/>
    </source>
</evidence>